<accession>A0AAU4K8P9</accession>
<keyword evidence="3" id="KW-1185">Reference proteome</keyword>
<protein>
    <submittedName>
        <fullName evidence="2">ABC transporter permease</fullName>
    </submittedName>
</protein>
<keyword evidence="1" id="KW-1133">Transmembrane helix</keyword>
<reference evidence="2 3" key="1">
    <citation type="submission" date="2022-10" db="EMBL/GenBank/DDBJ databases">
        <title>The complete genomes of actinobacterial strains from the NBC collection.</title>
        <authorList>
            <person name="Joergensen T.S."/>
            <person name="Alvarez Arevalo M."/>
            <person name="Sterndorff E.B."/>
            <person name="Faurdal D."/>
            <person name="Vuksanovic O."/>
            <person name="Mourched A.-S."/>
            <person name="Charusanti P."/>
            <person name="Shaw S."/>
            <person name="Blin K."/>
            <person name="Weber T."/>
        </authorList>
    </citation>
    <scope>NUCLEOTIDE SEQUENCE [LARGE SCALE GENOMIC DNA]</scope>
    <source>
        <strain evidence="2 3">NBC_00319</strain>
    </source>
</reference>
<keyword evidence="1" id="KW-0472">Membrane</keyword>
<dbReference type="PANTHER" id="PTHR37305:SF1">
    <property type="entry name" value="MEMBRANE PROTEIN"/>
    <property type="match status" value="1"/>
</dbReference>
<feature type="transmembrane region" description="Helical" evidence="1">
    <location>
        <begin position="144"/>
        <end position="166"/>
    </location>
</feature>
<evidence type="ECO:0000256" key="1">
    <source>
        <dbReference type="SAM" id="Phobius"/>
    </source>
</evidence>
<feature type="transmembrane region" description="Helical" evidence="1">
    <location>
        <begin position="19"/>
        <end position="39"/>
    </location>
</feature>
<sequence length="256" mass="27004">MTNAINAERIKLLSTKSPYWCVGIVVVLGILIAVLVGFADSSLSASEPLLGAPGYLIGVTQFGVLVLMIMAVLAVTSEYRFGTIRTTFQAIPARSSVMYAKAVVYGGVSFVVTLVLAFVAVPLGKALAGDRSSQVDLLGGDAVRQYWGVPVYMALCVLIGLGVGAIVRQSAGAIVIVLIWPLALELILSSIPKVKVVAPYLPFNNASRFLAGGSDVNNSGGSIDYPWNDYGSLIYFAVWAIGLFAVGIVLTNRRDA</sequence>
<organism evidence="2 3">
    <name type="scientific">Williamsia herbipolensis</name>
    <dbReference type="NCBI Taxonomy" id="1603258"/>
    <lineage>
        <taxon>Bacteria</taxon>
        <taxon>Bacillati</taxon>
        <taxon>Actinomycetota</taxon>
        <taxon>Actinomycetes</taxon>
        <taxon>Mycobacteriales</taxon>
        <taxon>Nocardiaceae</taxon>
        <taxon>Williamsia</taxon>
    </lineage>
</organism>
<proteinExistence type="predicted"/>
<feature type="transmembrane region" description="Helical" evidence="1">
    <location>
        <begin position="173"/>
        <end position="191"/>
    </location>
</feature>
<dbReference type="PANTHER" id="PTHR37305">
    <property type="entry name" value="INTEGRAL MEMBRANE PROTEIN-RELATED"/>
    <property type="match status" value="1"/>
</dbReference>
<feature type="transmembrane region" description="Helical" evidence="1">
    <location>
        <begin position="233"/>
        <end position="251"/>
    </location>
</feature>
<feature type="transmembrane region" description="Helical" evidence="1">
    <location>
        <begin position="59"/>
        <end position="81"/>
    </location>
</feature>
<name>A0AAU4K8P9_9NOCA</name>
<gene>
    <name evidence="2" type="ORF">OG579_16145</name>
</gene>
<dbReference type="EMBL" id="CP108021">
    <property type="protein sequence ID" value="WUM22434.1"/>
    <property type="molecule type" value="Genomic_DNA"/>
</dbReference>
<dbReference type="RefSeq" id="WP_328859270.1">
    <property type="nucleotide sequence ID" value="NZ_CP108021.1"/>
</dbReference>
<evidence type="ECO:0000313" key="2">
    <source>
        <dbReference type="EMBL" id="WUM22434.1"/>
    </source>
</evidence>
<dbReference type="Proteomes" id="UP001432128">
    <property type="component" value="Chromosome"/>
</dbReference>
<dbReference type="KEGG" id="whr:OG579_16145"/>
<feature type="transmembrane region" description="Helical" evidence="1">
    <location>
        <begin position="102"/>
        <end position="124"/>
    </location>
</feature>
<evidence type="ECO:0000313" key="3">
    <source>
        <dbReference type="Proteomes" id="UP001432128"/>
    </source>
</evidence>
<dbReference type="AlphaFoldDB" id="A0AAU4K8P9"/>
<keyword evidence="1" id="KW-0812">Transmembrane</keyword>